<accession>A0A512NG65</accession>
<evidence type="ECO:0000313" key="2">
    <source>
        <dbReference type="Proteomes" id="UP000321058"/>
    </source>
</evidence>
<sequence length="156" mass="17470">MPIYMEISPLHRLVTIVARGTVSGDEVRGTAQKLADARVRRFAKIVEVASARFDFQPADVMALAMTLRADADGRGPIAFVVRELDQPFPRMFANQTAHEGPVELFKSLHDARAWIARIQNAPKPVPVVDAWADPDRQGIVIRGMRSREFTTRELVH</sequence>
<keyword evidence="2" id="KW-1185">Reference proteome</keyword>
<organism evidence="1 2">
    <name type="scientific">Reyranella soli</name>
    <dbReference type="NCBI Taxonomy" id="1230389"/>
    <lineage>
        <taxon>Bacteria</taxon>
        <taxon>Pseudomonadati</taxon>
        <taxon>Pseudomonadota</taxon>
        <taxon>Alphaproteobacteria</taxon>
        <taxon>Hyphomicrobiales</taxon>
        <taxon>Reyranellaceae</taxon>
        <taxon>Reyranella</taxon>
    </lineage>
</organism>
<dbReference type="Proteomes" id="UP000321058">
    <property type="component" value="Unassembled WGS sequence"/>
</dbReference>
<reference evidence="1 2" key="1">
    <citation type="submission" date="2019-07" db="EMBL/GenBank/DDBJ databases">
        <title>Whole genome shotgun sequence of Reyranella soli NBRC 108950.</title>
        <authorList>
            <person name="Hosoyama A."/>
            <person name="Uohara A."/>
            <person name="Ohji S."/>
            <person name="Ichikawa N."/>
        </authorList>
    </citation>
    <scope>NUCLEOTIDE SEQUENCE [LARGE SCALE GENOMIC DNA]</scope>
    <source>
        <strain evidence="1 2">NBRC 108950</strain>
    </source>
</reference>
<name>A0A512NG65_9HYPH</name>
<evidence type="ECO:0008006" key="3">
    <source>
        <dbReference type="Google" id="ProtNLM"/>
    </source>
</evidence>
<proteinExistence type="predicted"/>
<protein>
    <recommendedName>
        <fullName evidence="3">STAS/SEC14 domain-containing protein</fullName>
    </recommendedName>
</protein>
<evidence type="ECO:0000313" key="1">
    <source>
        <dbReference type="EMBL" id="GEP57924.1"/>
    </source>
</evidence>
<dbReference type="OrthoDB" id="7375559at2"/>
<dbReference type="RefSeq" id="WP_147152668.1">
    <property type="nucleotide sequence ID" value="NZ_BKAJ01000090.1"/>
</dbReference>
<dbReference type="EMBL" id="BKAJ01000090">
    <property type="protein sequence ID" value="GEP57924.1"/>
    <property type="molecule type" value="Genomic_DNA"/>
</dbReference>
<dbReference type="AlphaFoldDB" id="A0A512NG65"/>
<comment type="caution">
    <text evidence="1">The sequence shown here is derived from an EMBL/GenBank/DDBJ whole genome shotgun (WGS) entry which is preliminary data.</text>
</comment>
<gene>
    <name evidence="1" type="ORF">RSO01_50900</name>
</gene>